<dbReference type="EMBL" id="CAJOBD010017619">
    <property type="protein sequence ID" value="CAF4223338.1"/>
    <property type="molecule type" value="Genomic_DNA"/>
</dbReference>
<protein>
    <submittedName>
        <fullName evidence="1">Uncharacterized protein</fullName>
    </submittedName>
</protein>
<proteinExistence type="predicted"/>
<sequence length="177" mass="21560">MKILKEINQNIEFFGRYKDQIFFTWNKSSALELETFLENIREKHLNVRFQKFISTNAQFLNAYIENQQGQLYSRVHYDPNIPRYTLPYTMSHSKSAHSDWLRAVLILAVCYCTLVDDFQQERIYLELAYLINSYSLLFVETHVKHFFNYFHAQIMRYSANQSIYDKFRQQWFKFVEQ</sequence>
<reference evidence="1" key="1">
    <citation type="submission" date="2021-02" db="EMBL/GenBank/DDBJ databases">
        <authorList>
            <person name="Nowell W R."/>
        </authorList>
    </citation>
    <scope>NUCLEOTIDE SEQUENCE</scope>
</reference>
<dbReference type="AlphaFoldDB" id="A0A820CUS2"/>
<evidence type="ECO:0000313" key="1">
    <source>
        <dbReference type="EMBL" id="CAF4223338.1"/>
    </source>
</evidence>
<organism evidence="1 2">
    <name type="scientific">Rotaria sordida</name>
    <dbReference type="NCBI Taxonomy" id="392033"/>
    <lineage>
        <taxon>Eukaryota</taxon>
        <taxon>Metazoa</taxon>
        <taxon>Spiralia</taxon>
        <taxon>Gnathifera</taxon>
        <taxon>Rotifera</taxon>
        <taxon>Eurotatoria</taxon>
        <taxon>Bdelloidea</taxon>
        <taxon>Philodinida</taxon>
        <taxon>Philodinidae</taxon>
        <taxon>Rotaria</taxon>
    </lineage>
</organism>
<dbReference type="Proteomes" id="UP000663836">
    <property type="component" value="Unassembled WGS sequence"/>
</dbReference>
<accession>A0A820CUS2</accession>
<comment type="caution">
    <text evidence="1">The sequence shown here is derived from an EMBL/GenBank/DDBJ whole genome shotgun (WGS) entry which is preliminary data.</text>
</comment>
<name>A0A820CUS2_9BILA</name>
<gene>
    <name evidence="1" type="ORF">JBS370_LOCUS37543</name>
</gene>
<evidence type="ECO:0000313" key="2">
    <source>
        <dbReference type="Proteomes" id="UP000663836"/>
    </source>
</evidence>